<comment type="caution">
    <text evidence="2">The sequence shown here is derived from an EMBL/GenBank/DDBJ whole genome shotgun (WGS) entry which is preliminary data.</text>
</comment>
<keyword evidence="3" id="KW-1185">Reference proteome</keyword>
<evidence type="ECO:0000259" key="1">
    <source>
        <dbReference type="PROSITE" id="PS50075"/>
    </source>
</evidence>
<dbReference type="Gene3D" id="1.10.1200.10">
    <property type="entry name" value="ACP-like"/>
    <property type="match status" value="1"/>
</dbReference>
<organism evidence="2 3">
    <name type="scientific">Litorilinea aerophila</name>
    <dbReference type="NCBI Taxonomy" id="1204385"/>
    <lineage>
        <taxon>Bacteria</taxon>
        <taxon>Bacillati</taxon>
        <taxon>Chloroflexota</taxon>
        <taxon>Caldilineae</taxon>
        <taxon>Caldilineales</taxon>
        <taxon>Caldilineaceae</taxon>
        <taxon>Litorilinea</taxon>
    </lineage>
</organism>
<dbReference type="RefSeq" id="WP_141610310.1">
    <property type="nucleotide sequence ID" value="NZ_VIGC02000013.1"/>
</dbReference>
<feature type="domain" description="Carrier" evidence="1">
    <location>
        <begin position="1"/>
        <end position="79"/>
    </location>
</feature>
<dbReference type="PROSITE" id="PS50075">
    <property type="entry name" value="CARRIER"/>
    <property type="match status" value="1"/>
</dbReference>
<dbReference type="InParanoid" id="A0A540VFG0"/>
<dbReference type="AlphaFoldDB" id="A0A540VFG0"/>
<dbReference type="Pfam" id="PF00550">
    <property type="entry name" value="PP-binding"/>
    <property type="match status" value="1"/>
</dbReference>
<dbReference type="EMBL" id="VIGC01000013">
    <property type="protein sequence ID" value="TQE95491.1"/>
    <property type="molecule type" value="Genomic_DNA"/>
</dbReference>
<evidence type="ECO:0000313" key="2">
    <source>
        <dbReference type="EMBL" id="TQE95491.1"/>
    </source>
</evidence>
<proteinExistence type="predicted"/>
<dbReference type="SUPFAM" id="SSF47336">
    <property type="entry name" value="ACP-like"/>
    <property type="match status" value="1"/>
</dbReference>
<name>A0A540VFG0_9CHLR</name>
<accession>A0A540VFG0</accession>
<evidence type="ECO:0000313" key="3">
    <source>
        <dbReference type="Proteomes" id="UP000317371"/>
    </source>
</evidence>
<protein>
    <submittedName>
        <fullName evidence="2">Acyl carrier protein</fullName>
    </submittedName>
</protein>
<reference evidence="2 3" key="1">
    <citation type="submission" date="2019-06" db="EMBL/GenBank/DDBJ databases">
        <title>Genome sequence of Litorilinea aerophila BAA-2444.</title>
        <authorList>
            <person name="Maclea K.S."/>
            <person name="Maurais E.G."/>
            <person name="Iannazzi L.C."/>
        </authorList>
    </citation>
    <scope>NUCLEOTIDE SEQUENCE [LARGE SCALE GENOMIC DNA]</scope>
    <source>
        <strain evidence="2 3">ATCC BAA-2444</strain>
    </source>
</reference>
<dbReference type="InterPro" id="IPR036736">
    <property type="entry name" value="ACP-like_sf"/>
</dbReference>
<gene>
    <name evidence="2" type="ORF">FKZ61_11655</name>
</gene>
<dbReference type="Proteomes" id="UP000317371">
    <property type="component" value="Unassembled WGS sequence"/>
</dbReference>
<dbReference type="InterPro" id="IPR009081">
    <property type="entry name" value="PP-bd_ACP"/>
</dbReference>
<dbReference type="OrthoDB" id="2625323at2"/>
<sequence>MDKKTAILDFIQDEIMKRRDPNLSSSTDLLSTGVLDSLGILQLVAFIDERFGIQVPDEDVVYENFHSVDSLVAYLEQNPAHAA</sequence>